<evidence type="ECO:0000313" key="1">
    <source>
        <dbReference type="EMBL" id="MCL7035326.1"/>
    </source>
</evidence>
<dbReference type="PANTHER" id="PTHR33181:SF59">
    <property type="entry name" value="OVATE FAMILY PROTEIN"/>
    <property type="match status" value="1"/>
</dbReference>
<accession>A0AA41SF02</accession>
<reference evidence="1" key="1">
    <citation type="submission" date="2022-03" db="EMBL/GenBank/DDBJ databases">
        <title>A functionally conserved STORR gene fusion in Papaver species that diverged 16.8 million years ago.</title>
        <authorList>
            <person name="Catania T."/>
        </authorList>
    </citation>
    <scope>NUCLEOTIDE SEQUENCE</scope>
    <source>
        <strain evidence="1">S-191538</strain>
    </source>
</reference>
<protein>
    <submittedName>
        <fullName evidence="1">Uncharacterized protein</fullName>
    </submittedName>
</protein>
<dbReference type="AlphaFoldDB" id="A0AA41SF02"/>
<gene>
    <name evidence="1" type="ORF">MKW94_005110</name>
</gene>
<name>A0AA41SF02_PAPNU</name>
<organism evidence="1 2">
    <name type="scientific">Papaver nudicaule</name>
    <name type="common">Iceland poppy</name>
    <dbReference type="NCBI Taxonomy" id="74823"/>
    <lineage>
        <taxon>Eukaryota</taxon>
        <taxon>Viridiplantae</taxon>
        <taxon>Streptophyta</taxon>
        <taxon>Embryophyta</taxon>
        <taxon>Tracheophyta</taxon>
        <taxon>Spermatophyta</taxon>
        <taxon>Magnoliopsida</taxon>
        <taxon>Ranunculales</taxon>
        <taxon>Papaveraceae</taxon>
        <taxon>Papaveroideae</taxon>
        <taxon>Papaver</taxon>
    </lineage>
</organism>
<dbReference type="EMBL" id="JAJJMA010155552">
    <property type="protein sequence ID" value="MCL7035326.1"/>
    <property type="molecule type" value="Genomic_DNA"/>
</dbReference>
<sequence>MAGWVRTITTPFRKVGTLFYNNQNHLSRSDKNSQQGGGVYDHNRVMALHGEVMACGYDDVQVMWSMMLDKSSSSSSLNHHHQLNICNVN</sequence>
<dbReference type="PANTHER" id="PTHR33181">
    <property type="entry name" value="OS01G0778500 PROTEIN"/>
    <property type="match status" value="1"/>
</dbReference>
<proteinExistence type="predicted"/>
<keyword evidence="2" id="KW-1185">Reference proteome</keyword>
<evidence type="ECO:0000313" key="2">
    <source>
        <dbReference type="Proteomes" id="UP001177140"/>
    </source>
</evidence>
<comment type="caution">
    <text evidence="1">The sequence shown here is derived from an EMBL/GenBank/DDBJ whole genome shotgun (WGS) entry which is preliminary data.</text>
</comment>
<dbReference type="Proteomes" id="UP001177140">
    <property type="component" value="Unassembled WGS sequence"/>
</dbReference>